<dbReference type="RefSeq" id="WP_201372110.1">
    <property type="nucleotide sequence ID" value="NZ_BNJG01000001.1"/>
</dbReference>
<gene>
    <name evidence="1" type="ORF">KSB_40080</name>
</gene>
<protein>
    <submittedName>
        <fullName evidence="1">Uncharacterized protein</fullName>
    </submittedName>
</protein>
<evidence type="ECO:0000313" key="1">
    <source>
        <dbReference type="EMBL" id="GHO55533.1"/>
    </source>
</evidence>
<comment type="caution">
    <text evidence="1">The sequence shown here is derived from an EMBL/GenBank/DDBJ whole genome shotgun (WGS) entry which is preliminary data.</text>
</comment>
<accession>A0ABQ3US51</accession>
<name>A0ABQ3US51_9CHLR</name>
<sequence length="66" mass="7479">MKQYLTLPTLKQVQELTLLAKHYEAMLQTIRASLAKVIEDEIEIDISNGDWHLDTDTGAIEHVTAD</sequence>
<dbReference type="EMBL" id="BNJG01000001">
    <property type="protein sequence ID" value="GHO55533.1"/>
    <property type="molecule type" value="Genomic_DNA"/>
</dbReference>
<organism evidence="1 2">
    <name type="scientific">Ktedonobacter robiniae</name>
    <dbReference type="NCBI Taxonomy" id="2778365"/>
    <lineage>
        <taxon>Bacteria</taxon>
        <taxon>Bacillati</taxon>
        <taxon>Chloroflexota</taxon>
        <taxon>Ktedonobacteria</taxon>
        <taxon>Ktedonobacterales</taxon>
        <taxon>Ktedonobacteraceae</taxon>
        <taxon>Ktedonobacter</taxon>
    </lineage>
</organism>
<proteinExistence type="predicted"/>
<reference evidence="1 2" key="1">
    <citation type="journal article" date="2021" name="Int. J. Syst. Evol. Microbiol.">
        <title>Reticulibacter mediterranei gen. nov., sp. nov., within the new family Reticulibacteraceae fam. nov., and Ktedonospora formicarum gen. nov., sp. nov., Ktedonobacter robiniae sp. nov., Dictyobacter formicarum sp. nov. and Dictyobacter arantiisoli sp. nov., belonging to the class Ktedonobacteria.</title>
        <authorList>
            <person name="Yabe S."/>
            <person name="Zheng Y."/>
            <person name="Wang C.M."/>
            <person name="Sakai Y."/>
            <person name="Abe K."/>
            <person name="Yokota A."/>
            <person name="Donadio S."/>
            <person name="Cavaletti L."/>
            <person name="Monciardini P."/>
        </authorList>
    </citation>
    <scope>NUCLEOTIDE SEQUENCE [LARGE SCALE GENOMIC DNA]</scope>
    <source>
        <strain evidence="1 2">SOSP1-30</strain>
    </source>
</reference>
<keyword evidence="2" id="KW-1185">Reference proteome</keyword>
<evidence type="ECO:0000313" key="2">
    <source>
        <dbReference type="Proteomes" id="UP000654345"/>
    </source>
</evidence>
<dbReference type="Proteomes" id="UP000654345">
    <property type="component" value="Unassembled WGS sequence"/>
</dbReference>